<dbReference type="Gene3D" id="3.90.1510.10">
    <property type="entry name" value="Glycerate kinase, domain 2"/>
    <property type="match status" value="1"/>
</dbReference>
<proteinExistence type="inferred from homology"/>
<evidence type="ECO:0000313" key="5">
    <source>
        <dbReference type="EMBL" id="KRM78656.1"/>
    </source>
</evidence>
<dbReference type="STRING" id="1423738.FC84_GL000391"/>
<dbReference type="OrthoDB" id="9774290at2"/>
<evidence type="ECO:0000256" key="3">
    <source>
        <dbReference type="ARBA" id="ARBA00022777"/>
    </source>
</evidence>
<dbReference type="Proteomes" id="UP000051813">
    <property type="component" value="Unassembled WGS sequence"/>
</dbReference>
<evidence type="ECO:0000256" key="1">
    <source>
        <dbReference type="ARBA" id="ARBA00006284"/>
    </source>
</evidence>
<organism evidence="5 6">
    <name type="scientific">Lapidilactobacillus dextrinicus DSM 20335</name>
    <dbReference type="NCBI Taxonomy" id="1423738"/>
    <lineage>
        <taxon>Bacteria</taxon>
        <taxon>Bacillati</taxon>
        <taxon>Bacillota</taxon>
        <taxon>Bacilli</taxon>
        <taxon>Lactobacillales</taxon>
        <taxon>Lactobacillaceae</taxon>
        <taxon>Lapidilactobacillus</taxon>
    </lineage>
</organism>
<dbReference type="SUPFAM" id="SSF110738">
    <property type="entry name" value="Glycerate kinase I"/>
    <property type="match status" value="1"/>
</dbReference>
<evidence type="ECO:0000256" key="4">
    <source>
        <dbReference type="PIRNR" id="PIRNR006078"/>
    </source>
</evidence>
<dbReference type="PANTHER" id="PTHR21599">
    <property type="entry name" value="GLYCERATE KINASE"/>
    <property type="match status" value="1"/>
</dbReference>
<dbReference type="PANTHER" id="PTHR21599:SF0">
    <property type="entry name" value="GLYCERATE KINASE"/>
    <property type="match status" value="1"/>
</dbReference>
<dbReference type="GO" id="GO:0008887">
    <property type="term" value="F:glycerate kinase activity"/>
    <property type="evidence" value="ECO:0007669"/>
    <property type="project" value="UniProtKB-UniRule"/>
</dbReference>
<dbReference type="InterPro" id="IPR036129">
    <property type="entry name" value="Glycerate_kinase_sf"/>
</dbReference>
<name>A0A0R2BI12_9LACO</name>
<dbReference type="AlphaFoldDB" id="A0A0R2BI12"/>
<gene>
    <name evidence="5" type="ORF">FC84_GL000391</name>
</gene>
<evidence type="ECO:0000313" key="6">
    <source>
        <dbReference type="Proteomes" id="UP000051813"/>
    </source>
</evidence>
<dbReference type="EMBL" id="AYYK01000013">
    <property type="protein sequence ID" value="KRM78656.1"/>
    <property type="molecule type" value="Genomic_DNA"/>
</dbReference>
<dbReference type="PATRIC" id="fig|1423738.3.peg.400"/>
<dbReference type="PIRSF" id="PIRSF006078">
    <property type="entry name" value="GlxK"/>
    <property type="match status" value="1"/>
</dbReference>
<reference evidence="5 6" key="1">
    <citation type="journal article" date="2015" name="Genome Announc.">
        <title>Expanding the biotechnology potential of lactobacilli through comparative genomics of 213 strains and associated genera.</title>
        <authorList>
            <person name="Sun Z."/>
            <person name="Harris H.M."/>
            <person name="McCann A."/>
            <person name="Guo C."/>
            <person name="Argimon S."/>
            <person name="Zhang W."/>
            <person name="Yang X."/>
            <person name="Jeffery I.B."/>
            <person name="Cooney J.C."/>
            <person name="Kagawa T.F."/>
            <person name="Liu W."/>
            <person name="Song Y."/>
            <person name="Salvetti E."/>
            <person name="Wrobel A."/>
            <person name="Rasinkangas P."/>
            <person name="Parkhill J."/>
            <person name="Rea M.C."/>
            <person name="O'Sullivan O."/>
            <person name="Ritari J."/>
            <person name="Douillard F.P."/>
            <person name="Paul Ross R."/>
            <person name="Yang R."/>
            <person name="Briner A.E."/>
            <person name="Felis G.E."/>
            <person name="de Vos W.M."/>
            <person name="Barrangou R."/>
            <person name="Klaenhammer T.R."/>
            <person name="Caufield P.W."/>
            <person name="Cui Y."/>
            <person name="Zhang H."/>
            <person name="O'Toole P.W."/>
        </authorList>
    </citation>
    <scope>NUCLEOTIDE SEQUENCE [LARGE SCALE GENOMIC DNA]</scope>
    <source>
        <strain evidence="5 6">DSM 20335</strain>
    </source>
</reference>
<keyword evidence="2 4" id="KW-0808">Transferase</keyword>
<keyword evidence="6" id="KW-1185">Reference proteome</keyword>
<sequence>MKFVFAPDSYKGSLTAKEAAAAMQAGVSKVFPDATFVQIPMADGGEGTVQSLVDATGGHLVSAEVTNPLGHKTLASYGILGDGTTAVIEMSAASGIQFIDADNANPLTATTYGTGELMLDALDHGVQHLILGLGGSATNDGGAGMAQAIGVQLLQADGRPVDLGGAGLSKLARIDLSQRDSRFEQVDVTIASDVTNPLVGAKGASAVFGPQKGATPEMVATLDQALAHYADIINQDLGVAIAQQPGAGAAGGLGAGLLAFTNAQVQKGVEIVLDRTNFREQVSDADVVLTGEGGMDFQTQYGKTPMGVAQATKASAGQIPVIALVGNIGTGVEVLYDLGIDAIFSTEPGVQTLDQAIKEATANLIQTAENVARLIKAAH</sequence>
<dbReference type="InterPro" id="IPR018197">
    <property type="entry name" value="Glycerate_kinase_RE-like"/>
</dbReference>
<dbReference type="NCBIfam" id="TIGR00045">
    <property type="entry name" value="glycerate kinase"/>
    <property type="match status" value="1"/>
</dbReference>
<comment type="similarity">
    <text evidence="1 4">Belongs to the glycerate kinase type-1 family.</text>
</comment>
<dbReference type="InterPro" id="IPR018193">
    <property type="entry name" value="Glyc_kinase_flavodox-like_fold"/>
</dbReference>
<comment type="caution">
    <text evidence="5">The sequence shown here is derived from an EMBL/GenBank/DDBJ whole genome shotgun (WGS) entry which is preliminary data.</text>
</comment>
<evidence type="ECO:0008006" key="7">
    <source>
        <dbReference type="Google" id="ProtNLM"/>
    </source>
</evidence>
<dbReference type="GO" id="GO:0031388">
    <property type="term" value="P:organic acid phosphorylation"/>
    <property type="evidence" value="ECO:0007669"/>
    <property type="project" value="UniProtKB-UniRule"/>
</dbReference>
<dbReference type="RefSeq" id="WP_057756992.1">
    <property type="nucleotide sequence ID" value="NZ_AYYK01000013.1"/>
</dbReference>
<protein>
    <recommendedName>
        <fullName evidence="7">Glycerate kinase</fullName>
    </recommendedName>
</protein>
<dbReference type="Pfam" id="PF02595">
    <property type="entry name" value="Gly_kinase"/>
    <property type="match status" value="1"/>
</dbReference>
<dbReference type="InterPro" id="IPR004381">
    <property type="entry name" value="Glycerate_kinase"/>
</dbReference>
<dbReference type="Gene3D" id="3.40.50.10350">
    <property type="entry name" value="Glycerate kinase, domain 1"/>
    <property type="match status" value="1"/>
</dbReference>
<keyword evidence="3 4" id="KW-0418">Kinase</keyword>
<evidence type="ECO:0000256" key="2">
    <source>
        <dbReference type="ARBA" id="ARBA00022679"/>
    </source>
</evidence>
<accession>A0A0R2BI12</accession>